<dbReference type="Gene3D" id="3.30.160.60">
    <property type="entry name" value="Classic Zinc Finger"/>
    <property type="match status" value="3"/>
</dbReference>
<evidence type="ECO:0000256" key="1">
    <source>
        <dbReference type="ARBA" id="ARBA00004123"/>
    </source>
</evidence>
<dbReference type="Proteomes" id="UP000694867">
    <property type="component" value="Unplaced"/>
</dbReference>
<dbReference type="GO" id="GO:0008270">
    <property type="term" value="F:zinc ion binding"/>
    <property type="evidence" value="ECO:0007669"/>
    <property type="project" value="UniProtKB-KW"/>
</dbReference>
<reference evidence="12" key="1">
    <citation type="submission" date="2025-08" db="UniProtKB">
        <authorList>
            <consortium name="RefSeq"/>
        </authorList>
    </citation>
    <scope>IDENTIFICATION</scope>
</reference>
<feature type="domain" description="C2H2-type" evidence="10">
    <location>
        <begin position="220"/>
        <end position="243"/>
    </location>
</feature>
<dbReference type="Pfam" id="PF00096">
    <property type="entry name" value="zf-C2H2"/>
    <property type="match status" value="2"/>
</dbReference>
<sequence length="250" mass="29340">MAFHQAEFIYEEELHLPSIPPVPHLSDPAAPVRADDLCPQIVLTGPPQPHEKFAKDGDLFSCHCCSYTTSRVDHMRRHIWHRHSTIKPYVCTFCGKGFSRDMSLKDHLRTLHTGEKPYQCQLCDEAFPSSYHLWQHCKRMLYPMPVGDVLPAKYRDNSYIGSYSARSRLPMITVESKVNYNDQYRTQGSLHHCKHCEYNTSRVDHMKRHIQARHFGEKPYKCAHCEKAFARKELWKAHNQKFHWLEHLAN</sequence>
<dbReference type="PROSITE" id="PS00028">
    <property type="entry name" value="ZINC_FINGER_C2H2_1"/>
    <property type="match status" value="2"/>
</dbReference>
<keyword evidence="3" id="KW-0677">Repeat</keyword>
<dbReference type="AlphaFoldDB" id="A0AAJ7SGC7"/>
<name>A0AAJ7SGC7_9ACAR</name>
<feature type="domain" description="C2H2-type" evidence="10">
    <location>
        <begin position="191"/>
        <end position="219"/>
    </location>
</feature>
<dbReference type="RefSeq" id="XP_028967570.1">
    <property type="nucleotide sequence ID" value="XM_029111737.1"/>
</dbReference>
<dbReference type="KEGG" id="goe:100908653"/>
<evidence type="ECO:0000256" key="4">
    <source>
        <dbReference type="ARBA" id="ARBA00022771"/>
    </source>
</evidence>
<evidence type="ECO:0000313" key="11">
    <source>
        <dbReference type="Proteomes" id="UP000694867"/>
    </source>
</evidence>
<keyword evidence="5" id="KW-0862">Zinc</keyword>
<keyword evidence="7" id="KW-0804">Transcription</keyword>
<keyword evidence="2" id="KW-0479">Metal-binding</keyword>
<dbReference type="FunFam" id="3.30.160.60:FF:001498">
    <property type="entry name" value="Zinc finger protein 404"/>
    <property type="match status" value="1"/>
</dbReference>
<evidence type="ECO:0000256" key="9">
    <source>
        <dbReference type="PROSITE-ProRule" id="PRU00042"/>
    </source>
</evidence>
<keyword evidence="6" id="KW-0805">Transcription regulation</keyword>
<dbReference type="PROSITE" id="PS50157">
    <property type="entry name" value="ZINC_FINGER_C2H2_2"/>
    <property type="match status" value="5"/>
</dbReference>
<dbReference type="GeneID" id="100908653"/>
<dbReference type="SMART" id="SM00355">
    <property type="entry name" value="ZnF_C2H2"/>
    <property type="match status" value="5"/>
</dbReference>
<evidence type="ECO:0000256" key="6">
    <source>
        <dbReference type="ARBA" id="ARBA00023015"/>
    </source>
</evidence>
<comment type="subcellular location">
    <subcellularLocation>
        <location evidence="1">Nucleus</location>
    </subcellularLocation>
</comment>
<dbReference type="SUPFAM" id="SSF57667">
    <property type="entry name" value="beta-beta-alpha zinc fingers"/>
    <property type="match status" value="3"/>
</dbReference>
<gene>
    <name evidence="12" type="primary">LOC100908653</name>
</gene>
<dbReference type="GO" id="GO:0001227">
    <property type="term" value="F:DNA-binding transcription repressor activity, RNA polymerase II-specific"/>
    <property type="evidence" value="ECO:0007669"/>
    <property type="project" value="TreeGrafter"/>
</dbReference>
<evidence type="ECO:0000256" key="5">
    <source>
        <dbReference type="ARBA" id="ARBA00022833"/>
    </source>
</evidence>
<dbReference type="PANTHER" id="PTHR24399">
    <property type="entry name" value="ZINC FINGER AND BTB DOMAIN-CONTAINING"/>
    <property type="match status" value="1"/>
</dbReference>
<dbReference type="FunFam" id="3.30.160.60:FF:000065">
    <property type="entry name" value="B-cell CLL/lymphoma 6, member B"/>
    <property type="match status" value="1"/>
</dbReference>
<evidence type="ECO:0000256" key="7">
    <source>
        <dbReference type="ARBA" id="ARBA00023163"/>
    </source>
</evidence>
<dbReference type="InterPro" id="IPR036236">
    <property type="entry name" value="Znf_C2H2_sf"/>
</dbReference>
<proteinExistence type="predicted"/>
<feature type="domain" description="C2H2-type" evidence="10">
    <location>
        <begin position="89"/>
        <end position="117"/>
    </location>
</feature>
<evidence type="ECO:0000313" key="12">
    <source>
        <dbReference type="RefSeq" id="XP_028967570.1"/>
    </source>
</evidence>
<dbReference type="InterPro" id="IPR013087">
    <property type="entry name" value="Znf_C2H2_type"/>
</dbReference>
<protein>
    <submittedName>
        <fullName evidence="12">Gastrula zinc finger protein xLCGF3.1</fullName>
    </submittedName>
</protein>
<evidence type="ECO:0000256" key="8">
    <source>
        <dbReference type="ARBA" id="ARBA00023242"/>
    </source>
</evidence>
<organism evidence="11 12">
    <name type="scientific">Galendromus occidentalis</name>
    <name type="common">western predatory mite</name>
    <dbReference type="NCBI Taxonomy" id="34638"/>
    <lineage>
        <taxon>Eukaryota</taxon>
        <taxon>Metazoa</taxon>
        <taxon>Ecdysozoa</taxon>
        <taxon>Arthropoda</taxon>
        <taxon>Chelicerata</taxon>
        <taxon>Arachnida</taxon>
        <taxon>Acari</taxon>
        <taxon>Parasitiformes</taxon>
        <taxon>Mesostigmata</taxon>
        <taxon>Gamasina</taxon>
        <taxon>Phytoseioidea</taxon>
        <taxon>Phytoseiidae</taxon>
        <taxon>Typhlodrominae</taxon>
        <taxon>Galendromus</taxon>
    </lineage>
</organism>
<accession>A0AAJ7SGC7</accession>
<keyword evidence="8" id="KW-0539">Nucleus</keyword>
<dbReference type="GO" id="GO:0000978">
    <property type="term" value="F:RNA polymerase II cis-regulatory region sequence-specific DNA binding"/>
    <property type="evidence" value="ECO:0007669"/>
    <property type="project" value="TreeGrafter"/>
</dbReference>
<evidence type="ECO:0000256" key="2">
    <source>
        <dbReference type="ARBA" id="ARBA00022723"/>
    </source>
</evidence>
<evidence type="ECO:0000259" key="10">
    <source>
        <dbReference type="PROSITE" id="PS50157"/>
    </source>
</evidence>
<keyword evidence="11" id="KW-1185">Reference proteome</keyword>
<dbReference type="PANTHER" id="PTHR24399:SF23">
    <property type="entry name" value="C2H2-TYPE DOMAIN-CONTAINING PROTEIN"/>
    <property type="match status" value="1"/>
</dbReference>
<feature type="domain" description="C2H2-type" evidence="10">
    <location>
        <begin position="118"/>
        <end position="145"/>
    </location>
</feature>
<feature type="domain" description="C2H2-type" evidence="10">
    <location>
        <begin position="60"/>
        <end position="88"/>
    </location>
</feature>
<dbReference type="GO" id="GO:0005654">
    <property type="term" value="C:nucleoplasm"/>
    <property type="evidence" value="ECO:0007669"/>
    <property type="project" value="TreeGrafter"/>
</dbReference>
<evidence type="ECO:0000256" key="3">
    <source>
        <dbReference type="ARBA" id="ARBA00022737"/>
    </source>
</evidence>
<keyword evidence="4 9" id="KW-0863">Zinc-finger</keyword>